<gene>
    <name evidence="2" type="ORF">THAOC_03190</name>
</gene>
<comment type="caution">
    <text evidence="2">The sequence shown here is derived from an EMBL/GenBank/DDBJ whole genome shotgun (WGS) entry which is preliminary data.</text>
</comment>
<name>K0TD93_THAOC</name>
<sequence length="523" mass="57656">KSARQQYEFPQESVDDGDCSSDSSDPRFDSNDSSDSTWFQTNSVVQAFTLGYPARRGNSLVAIASLQQSSTSTSTGDISVRYVAPQQVMRDDGDSRMSDLPIPSDVGMRDSDDSASGQDSVSVAVEVQESLLGMDALWPGNIPLDCKTFFQRWSLSPPDGLWDGTTKREDPISKELLGARRRHIETNLSDSYMDGGGLHLAVVVGFENIGLDPGNEMIAVMSEPDHVESAEAHTFMDNFGCVQYLLDADSAFVAYRLQDGEIFSVLGDNTVPTWFRPELINVYGDGESTFMIISHEFSLIGLGQKGFGLQDRSSRLTIGRIAVTDLRRAARRAPRGAPRRAPRARQHSSMSQLIERVISVTQFRQSILDRLLQEGYNGDIEDDLVSDVSGQSILDRSLQEGYNGDIEDDLVSDVSDDDVGEDDDRGNRDNRDSAAIPFVSPEDSHKRRRLRSSARDCMANDAVDDDESATLSENAQSGIAQAWEAQGQDADPLLGIHPEELAINNSLRTYSQEEERRNRDTEG</sequence>
<evidence type="ECO:0000256" key="1">
    <source>
        <dbReference type="SAM" id="MobiDB-lite"/>
    </source>
</evidence>
<feature type="region of interest" description="Disordered" evidence="1">
    <location>
        <begin position="1"/>
        <end position="36"/>
    </location>
</feature>
<protein>
    <submittedName>
        <fullName evidence="2">Uncharacterized protein</fullName>
    </submittedName>
</protein>
<dbReference type="EMBL" id="AGNL01003134">
    <property type="protein sequence ID" value="EJK75099.1"/>
    <property type="molecule type" value="Genomic_DNA"/>
</dbReference>
<feature type="compositionally biased region" description="Acidic residues" evidence="1">
    <location>
        <begin position="405"/>
        <end position="424"/>
    </location>
</feature>
<feature type="region of interest" description="Disordered" evidence="1">
    <location>
        <begin position="329"/>
        <end position="350"/>
    </location>
</feature>
<feature type="non-terminal residue" evidence="2">
    <location>
        <position position="1"/>
    </location>
</feature>
<keyword evidence="3" id="KW-1185">Reference proteome</keyword>
<feature type="compositionally biased region" description="Polar residues" evidence="1">
    <location>
        <begin position="469"/>
        <end position="479"/>
    </location>
</feature>
<dbReference type="Proteomes" id="UP000266841">
    <property type="component" value="Unassembled WGS sequence"/>
</dbReference>
<feature type="region of interest" description="Disordered" evidence="1">
    <location>
        <begin position="87"/>
        <end position="117"/>
    </location>
</feature>
<reference evidence="2 3" key="1">
    <citation type="journal article" date="2012" name="Genome Biol.">
        <title>Genome and low-iron response of an oceanic diatom adapted to chronic iron limitation.</title>
        <authorList>
            <person name="Lommer M."/>
            <person name="Specht M."/>
            <person name="Roy A.S."/>
            <person name="Kraemer L."/>
            <person name="Andreson R."/>
            <person name="Gutowska M.A."/>
            <person name="Wolf J."/>
            <person name="Bergner S.V."/>
            <person name="Schilhabel M.B."/>
            <person name="Klostermeier U.C."/>
            <person name="Beiko R.G."/>
            <person name="Rosenstiel P."/>
            <person name="Hippler M."/>
            <person name="Laroche J."/>
        </authorList>
    </citation>
    <scope>NUCLEOTIDE SEQUENCE [LARGE SCALE GENOMIC DNA]</scope>
    <source>
        <strain evidence="2 3">CCMP1005</strain>
    </source>
</reference>
<feature type="region of interest" description="Disordered" evidence="1">
    <location>
        <begin position="405"/>
        <end position="479"/>
    </location>
</feature>
<organism evidence="2 3">
    <name type="scientific">Thalassiosira oceanica</name>
    <name type="common">Marine diatom</name>
    <dbReference type="NCBI Taxonomy" id="159749"/>
    <lineage>
        <taxon>Eukaryota</taxon>
        <taxon>Sar</taxon>
        <taxon>Stramenopiles</taxon>
        <taxon>Ochrophyta</taxon>
        <taxon>Bacillariophyta</taxon>
        <taxon>Coscinodiscophyceae</taxon>
        <taxon>Thalassiosirophycidae</taxon>
        <taxon>Thalassiosirales</taxon>
        <taxon>Thalassiosiraceae</taxon>
        <taxon>Thalassiosira</taxon>
    </lineage>
</organism>
<evidence type="ECO:0000313" key="3">
    <source>
        <dbReference type="Proteomes" id="UP000266841"/>
    </source>
</evidence>
<proteinExistence type="predicted"/>
<dbReference type="AlphaFoldDB" id="K0TD93"/>
<accession>K0TD93</accession>
<feature type="compositionally biased region" description="Basic residues" evidence="1">
    <location>
        <begin position="329"/>
        <end position="346"/>
    </location>
</feature>
<evidence type="ECO:0000313" key="2">
    <source>
        <dbReference type="EMBL" id="EJK75099.1"/>
    </source>
</evidence>